<evidence type="ECO:0000256" key="5">
    <source>
        <dbReference type="ARBA" id="ARBA00023125"/>
    </source>
</evidence>
<comment type="similarity">
    <text evidence="9">Belongs to the nuclear hormone receptor family.</text>
</comment>
<dbReference type="GO" id="GO:0005634">
    <property type="term" value="C:nucleus"/>
    <property type="evidence" value="ECO:0007669"/>
    <property type="project" value="UniProtKB-SubCell"/>
</dbReference>
<keyword evidence="6 9" id="KW-0804">Transcription</keyword>
<accession>A0AAF3J9F1</accession>
<evidence type="ECO:0000256" key="7">
    <source>
        <dbReference type="ARBA" id="ARBA00023170"/>
    </source>
</evidence>
<keyword evidence="2 9" id="KW-0863">Zinc-finger</keyword>
<evidence type="ECO:0000313" key="13">
    <source>
        <dbReference type="WBParaSite" id="MBELARI_LOCUS4778"/>
    </source>
</evidence>
<dbReference type="SMART" id="SM00399">
    <property type="entry name" value="ZnF_C4"/>
    <property type="match status" value="1"/>
</dbReference>
<organism evidence="12 13">
    <name type="scientific">Mesorhabditis belari</name>
    <dbReference type="NCBI Taxonomy" id="2138241"/>
    <lineage>
        <taxon>Eukaryota</taxon>
        <taxon>Metazoa</taxon>
        <taxon>Ecdysozoa</taxon>
        <taxon>Nematoda</taxon>
        <taxon>Chromadorea</taxon>
        <taxon>Rhabditida</taxon>
        <taxon>Rhabditina</taxon>
        <taxon>Rhabditomorpha</taxon>
        <taxon>Rhabditoidea</taxon>
        <taxon>Rhabditidae</taxon>
        <taxon>Mesorhabditinae</taxon>
        <taxon>Mesorhabditis</taxon>
    </lineage>
</organism>
<feature type="domain" description="Nuclear receptor" evidence="10">
    <location>
        <begin position="1"/>
        <end position="76"/>
    </location>
</feature>
<proteinExistence type="inferred from homology"/>
<dbReference type="Gene3D" id="1.10.565.10">
    <property type="entry name" value="Retinoid X Receptor"/>
    <property type="match status" value="1"/>
</dbReference>
<dbReference type="PROSITE" id="PS00031">
    <property type="entry name" value="NUCLEAR_REC_DBD_1"/>
    <property type="match status" value="1"/>
</dbReference>
<dbReference type="SUPFAM" id="SSF48508">
    <property type="entry name" value="Nuclear receptor ligand-binding domain"/>
    <property type="match status" value="1"/>
</dbReference>
<dbReference type="SMART" id="SM00430">
    <property type="entry name" value="HOLI"/>
    <property type="match status" value="1"/>
</dbReference>
<keyword evidence="5 9" id="KW-0238">DNA-binding</keyword>
<keyword evidence="1 9" id="KW-0479">Metal-binding</keyword>
<dbReference type="InterPro" id="IPR001628">
    <property type="entry name" value="Znf_hrmn_rcpt"/>
</dbReference>
<keyword evidence="3 9" id="KW-0862">Zinc</keyword>
<evidence type="ECO:0000256" key="1">
    <source>
        <dbReference type="ARBA" id="ARBA00022723"/>
    </source>
</evidence>
<dbReference type="Pfam" id="PF00104">
    <property type="entry name" value="Hormone_recep"/>
    <property type="match status" value="1"/>
</dbReference>
<evidence type="ECO:0000256" key="2">
    <source>
        <dbReference type="ARBA" id="ARBA00022771"/>
    </source>
</evidence>
<dbReference type="GO" id="GO:0003700">
    <property type="term" value="F:DNA-binding transcription factor activity"/>
    <property type="evidence" value="ECO:0007669"/>
    <property type="project" value="InterPro"/>
</dbReference>
<dbReference type="PANTHER" id="PTHR47630">
    <property type="entry name" value="NUCLEAR HORMONE RECEPTOR FAMILY-RELATED-RELATED"/>
    <property type="match status" value="1"/>
</dbReference>
<dbReference type="Gene3D" id="3.30.50.10">
    <property type="entry name" value="Erythroid Transcription Factor GATA-1, subunit A"/>
    <property type="match status" value="1"/>
</dbReference>
<dbReference type="InterPro" id="IPR000536">
    <property type="entry name" value="Nucl_hrmn_rcpt_lig-bd"/>
</dbReference>
<evidence type="ECO:0000256" key="4">
    <source>
        <dbReference type="ARBA" id="ARBA00023015"/>
    </source>
</evidence>
<dbReference type="SUPFAM" id="SSF57716">
    <property type="entry name" value="Glucocorticoid receptor-like (DNA-binding domain)"/>
    <property type="match status" value="1"/>
</dbReference>
<dbReference type="GO" id="GO:0008270">
    <property type="term" value="F:zinc ion binding"/>
    <property type="evidence" value="ECO:0007669"/>
    <property type="project" value="UniProtKB-KW"/>
</dbReference>
<dbReference type="WBParaSite" id="MBELARI_LOCUS4778">
    <property type="protein sequence ID" value="MBELARI_LOCUS4778"/>
    <property type="gene ID" value="MBELARI_LOCUS4778"/>
</dbReference>
<keyword evidence="12" id="KW-1185">Reference proteome</keyword>
<dbReference type="PROSITE" id="PS51030">
    <property type="entry name" value="NUCLEAR_REC_DBD_2"/>
    <property type="match status" value="1"/>
</dbReference>
<evidence type="ECO:0000256" key="3">
    <source>
        <dbReference type="ARBA" id="ARBA00022833"/>
    </source>
</evidence>
<dbReference type="AlphaFoldDB" id="A0AAF3J9F1"/>
<dbReference type="InterPro" id="IPR013088">
    <property type="entry name" value="Znf_NHR/GATA"/>
</dbReference>
<dbReference type="Proteomes" id="UP000887575">
    <property type="component" value="Unassembled WGS sequence"/>
</dbReference>
<evidence type="ECO:0000256" key="8">
    <source>
        <dbReference type="ARBA" id="ARBA00023242"/>
    </source>
</evidence>
<keyword evidence="8 9" id="KW-0539">Nucleus</keyword>
<comment type="subcellular location">
    <subcellularLocation>
        <location evidence="9">Nucleus</location>
    </subcellularLocation>
</comment>
<dbReference type="GO" id="GO:0043565">
    <property type="term" value="F:sequence-specific DNA binding"/>
    <property type="evidence" value="ECO:0007669"/>
    <property type="project" value="InterPro"/>
</dbReference>
<reference evidence="13" key="1">
    <citation type="submission" date="2024-02" db="UniProtKB">
        <authorList>
            <consortium name="WormBaseParasite"/>
        </authorList>
    </citation>
    <scope>IDENTIFICATION</scope>
</reference>
<keyword evidence="4 9" id="KW-0805">Transcription regulation</keyword>
<evidence type="ECO:0000259" key="11">
    <source>
        <dbReference type="PROSITE" id="PS51843"/>
    </source>
</evidence>
<dbReference type="InterPro" id="IPR035500">
    <property type="entry name" value="NHR-like_dom_sf"/>
</dbReference>
<dbReference type="InterPro" id="IPR052499">
    <property type="entry name" value="C.elegans_NHRs"/>
</dbReference>
<dbReference type="PANTHER" id="PTHR47630:SF6">
    <property type="entry name" value="NUCLEAR HORMONE RECEPTOR FAMILY"/>
    <property type="match status" value="1"/>
</dbReference>
<keyword evidence="7 9" id="KW-0675">Receptor</keyword>
<evidence type="ECO:0000256" key="6">
    <source>
        <dbReference type="ARBA" id="ARBA00023163"/>
    </source>
</evidence>
<evidence type="ECO:0000313" key="12">
    <source>
        <dbReference type="Proteomes" id="UP000887575"/>
    </source>
</evidence>
<evidence type="ECO:0000256" key="9">
    <source>
        <dbReference type="RuleBase" id="RU004334"/>
    </source>
</evidence>
<evidence type="ECO:0000259" key="10">
    <source>
        <dbReference type="PROSITE" id="PS51030"/>
    </source>
</evidence>
<dbReference type="PROSITE" id="PS51843">
    <property type="entry name" value="NR_LBD"/>
    <property type="match status" value="1"/>
</dbReference>
<protein>
    <submittedName>
        <fullName evidence="13">Uncharacterized protein</fullName>
    </submittedName>
</protein>
<name>A0AAF3J9F1_9BILA</name>
<sequence>MNECRVCRSTKHTGVYYGAFVCSGCKVFFMRTVVSGMGFVCHVGGICSTPAEIIKCRACRFGKCIHMGMRSDLVGIRSNRRYDDPSSPEHFAAPSTSAGLKHFEQKASPLSMPNESHSQFPSVVPYFEKNYHIFRPSALGRGGSPIGISFTEALKETPNEPLRVAEKLMALETFCNYDLGIGDYREEDGLCCTVTLPDALENPLIIMARRPAFHRTTRTPKDISDYSKIFHRSVVYYIDWVAASPEIQQLSQKDMLNFVAPRMSIMHFSTIAYNTYKYGVNGYLMPDGYVYQAGDCWDPYVEGMINLVVTSIRPAMERLKLTGQEFCILKQIIMYSGCVNLTLSDEGKEVIYAARKKYEQLLVFYVEDVYSDLTSRERMLRVLHLLELKNKLLAGGLVEYEHSKAWISRNVLEKKCPTPCIAYDLHCAQF</sequence>
<feature type="domain" description="NR LBD" evidence="11">
    <location>
        <begin position="201"/>
        <end position="430"/>
    </location>
</feature>
<dbReference type="Pfam" id="PF00105">
    <property type="entry name" value="zf-C4"/>
    <property type="match status" value="1"/>
</dbReference>